<protein>
    <submittedName>
        <fullName evidence="6">Putative HTH-type transcriptional regulator YxaF</fullName>
    </submittedName>
</protein>
<evidence type="ECO:0000256" key="1">
    <source>
        <dbReference type="ARBA" id="ARBA00023015"/>
    </source>
</evidence>
<gene>
    <name evidence="6" type="primary">yxaF_3</name>
    <name evidence="6" type="ORF">DSM104635_03137</name>
</gene>
<keyword evidence="2 4" id="KW-0238">DNA-binding</keyword>
<organism evidence="6 7">
    <name type="scientific">Terricaulis silvestris</name>
    <dbReference type="NCBI Taxonomy" id="2686094"/>
    <lineage>
        <taxon>Bacteria</taxon>
        <taxon>Pseudomonadati</taxon>
        <taxon>Pseudomonadota</taxon>
        <taxon>Alphaproteobacteria</taxon>
        <taxon>Caulobacterales</taxon>
        <taxon>Caulobacteraceae</taxon>
        <taxon>Terricaulis</taxon>
    </lineage>
</organism>
<dbReference type="AlphaFoldDB" id="A0A6I6MNL4"/>
<feature type="domain" description="HTH tetR-type" evidence="5">
    <location>
        <begin position="28"/>
        <end position="88"/>
    </location>
</feature>
<accession>A0A6I6MNL4</accession>
<keyword evidence="7" id="KW-1185">Reference proteome</keyword>
<dbReference type="KEGG" id="tsv:DSM104635_03137"/>
<evidence type="ECO:0000256" key="2">
    <source>
        <dbReference type="ARBA" id="ARBA00023125"/>
    </source>
</evidence>
<keyword evidence="3" id="KW-0804">Transcription</keyword>
<dbReference type="EMBL" id="CP047045">
    <property type="protein sequence ID" value="QGZ96279.1"/>
    <property type="molecule type" value="Genomic_DNA"/>
</dbReference>
<dbReference type="Gene3D" id="1.10.357.10">
    <property type="entry name" value="Tetracycline Repressor, domain 2"/>
    <property type="match status" value="1"/>
</dbReference>
<dbReference type="InterPro" id="IPR009057">
    <property type="entry name" value="Homeodomain-like_sf"/>
</dbReference>
<dbReference type="InterPro" id="IPR054156">
    <property type="entry name" value="YxaF_TetR_C"/>
</dbReference>
<evidence type="ECO:0000256" key="3">
    <source>
        <dbReference type="ARBA" id="ARBA00023163"/>
    </source>
</evidence>
<dbReference type="InterPro" id="IPR036271">
    <property type="entry name" value="Tet_transcr_reg_TetR-rel_C_sf"/>
</dbReference>
<evidence type="ECO:0000259" key="5">
    <source>
        <dbReference type="PROSITE" id="PS50977"/>
    </source>
</evidence>
<proteinExistence type="predicted"/>
<name>A0A6I6MNL4_9CAUL</name>
<reference evidence="7" key="1">
    <citation type="submission" date="2019-12" db="EMBL/GenBank/DDBJ databases">
        <title>Complete genome of Terracaulis silvestris 0127_4.</title>
        <authorList>
            <person name="Vieira S."/>
            <person name="Riedel T."/>
            <person name="Sproer C."/>
            <person name="Pascual J."/>
            <person name="Boedeker C."/>
            <person name="Overmann J."/>
        </authorList>
    </citation>
    <scope>NUCLEOTIDE SEQUENCE [LARGE SCALE GENOMIC DNA]</scope>
    <source>
        <strain evidence="7">0127_4</strain>
    </source>
</reference>
<dbReference type="InterPro" id="IPR001647">
    <property type="entry name" value="HTH_TetR"/>
</dbReference>
<dbReference type="PANTHER" id="PTHR47506">
    <property type="entry name" value="TRANSCRIPTIONAL REGULATORY PROTEIN"/>
    <property type="match status" value="1"/>
</dbReference>
<sequence length="216" mass="23403">MYDDRSICWISLDRSSYKCYFAVMAKVSSAREDMLSAAVELFRARGYEGVGVAELLEKSGAPRGSLYFHFPGGKEQIGAEVVERVGATVAGRFRELHESGVDMHTFIERVFKTTAKESKSRDFKASCPICAIATGFAATDLKLTVAVRQVFNSWEEEIRLAAVTRGMTEANASVFASAFLCAMEGAFVVAKAQGTSAPHVNASRAIQALAAQLLPN</sequence>
<evidence type="ECO:0000313" key="7">
    <source>
        <dbReference type="Proteomes" id="UP000431269"/>
    </source>
</evidence>
<dbReference type="PRINTS" id="PR00455">
    <property type="entry name" value="HTHTETR"/>
</dbReference>
<dbReference type="Pfam" id="PF21993">
    <property type="entry name" value="TetR_C_13_2"/>
    <property type="match status" value="1"/>
</dbReference>
<dbReference type="SUPFAM" id="SSF48498">
    <property type="entry name" value="Tetracyclin repressor-like, C-terminal domain"/>
    <property type="match status" value="1"/>
</dbReference>
<dbReference type="Proteomes" id="UP000431269">
    <property type="component" value="Chromosome"/>
</dbReference>
<feature type="DNA-binding region" description="H-T-H motif" evidence="4">
    <location>
        <begin position="51"/>
        <end position="70"/>
    </location>
</feature>
<dbReference type="GO" id="GO:0003677">
    <property type="term" value="F:DNA binding"/>
    <property type="evidence" value="ECO:0007669"/>
    <property type="project" value="UniProtKB-UniRule"/>
</dbReference>
<dbReference type="PROSITE" id="PS50977">
    <property type="entry name" value="HTH_TETR_2"/>
    <property type="match status" value="1"/>
</dbReference>
<evidence type="ECO:0000256" key="4">
    <source>
        <dbReference type="PROSITE-ProRule" id="PRU00335"/>
    </source>
</evidence>
<dbReference type="Pfam" id="PF00440">
    <property type="entry name" value="TetR_N"/>
    <property type="match status" value="1"/>
</dbReference>
<dbReference type="PANTHER" id="PTHR47506:SF3">
    <property type="entry name" value="HTH-TYPE TRANSCRIPTIONAL REGULATOR LMRA"/>
    <property type="match status" value="1"/>
</dbReference>
<dbReference type="SUPFAM" id="SSF46689">
    <property type="entry name" value="Homeodomain-like"/>
    <property type="match status" value="1"/>
</dbReference>
<keyword evidence="1" id="KW-0805">Transcription regulation</keyword>
<evidence type="ECO:0000313" key="6">
    <source>
        <dbReference type="EMBL" id="QGZ96279.1"/>
    </source>
</evidence>